<evidence type="ECO:0000256" key="3">
    <source>
        <dbReference type="ARBA" id="ARBA00023125"/>
    </source>
</evidence>
<dbReference type="Gene3D" id="1.10.150.130">
    <property type="match status" value="1"/>
</dbReference>
<dbReference type="EMBL" id="JAAIYP010000038">
    <property type="protein sequence ID" value="NFV80704.1"/>
    <property type="molecule type" value="Genomic_DNA"/>
</dbReference>
<evidence type="ECO:0000256" key="1">
    <source>
        <dbReference type="ARBA" id="ARBA00008857"/>
    </source>
</evidence>
<dbReference type="InterPro" id="IPR010998">
    <property type="entry name" value="Integrase_recombinase_N"/>
</dbReference>
<dbReference type="InterPro" id="IPR025166">
    <property type="entry name" value="Integrase_DNA_bind_dom"/>
</dbReference>
<comment type="caution">
    <text evidence="6">The sequence shown here is derived from an EMBL/GenBank/DDBJ whole genome shotgun (WGS) entry which is preliminary data.</text>
</comment>
<dbReference type="InterPro" id="IPR011010">
    <property type="entry name" value="DNA_brk_join_enz"/>
</dbReference>
<feature type="domain" description="Tyr recombinase" evidence="5">
    <location>
        <begin position="194"/>
        <end position="399"/>
    </location>
</feature>
<protein>
    <submittedName>
        <fullName evidence="6">Site-specific integrase</fullName>
    </submittedName>
</protein>
<organism evidence="6 7">
    <name type="scientific">Magnetospirillum aberrantis SpK</name>
    <dbReference type="NCBI Taxonomy" id="908842"/>
    <lineage>
        <taxon>Bacteria</taxon>
        <taxon>Pseudomonadati</taxon>
        <taxon>Pseudomonadota</taxon>
        <taxon>Alphaproteobacteria</taxon>
        <taxon>Rhodospirillales</taxon>
        <taxon>Rhodospirillaceae</taxon>
        <taxon>Magnetospirillum</taxon>
    </lineage>
</organism>
<dbReference type="Pfam" id="PF00589">
    <property type="entry name" value="Phage_integrase"/>
    <property type="match status" value="1"/>
</dbReference>
<keyword evidence="2" id="KW-0229">DNA integration</keyword>
<accession>A0A7C9QU82</accession>
<dbReference type="AlphaFoldDB" id="A0A7C9QU82"/>
<keyword evidence="7" id="KW-1185">Reference proteome</keyword>
<dbReference type="InterPro" id="IPR038488">
    <property type="entry name" value="Integrase_DNA-bd_sf"/>
</dbReference>
<evidence type="ECO:0000256" key="4">
    <source>
        <dbReference type="ARBA" id="ARBA00023172"/>
    </source>
</evidence>
<name>A0A7C9QU82_9PROT</name>
<evidence type="ECO:0000313" key="7">
    <source>
        <dbReference type="Proteomes" id="UP000480684"/>
    </source>
</evidence>
<dbReference type="GO" id="GO:0003677">
    <property type="term" value="F:DNA binding"/>
    <property type="evidence" value="ECO:0007669"/>
    <property type="project" value="UniProtKB-KW"/>
</dbReference>
<dbReference type="PANTHER" id="PTHR30629">
    <property type="entry name" value="PROPHAGE INTEGRASE"/>
    <property type="match status" value="1"/>
</dbReference>
<dbReference type="Gene3D" id="3.30.160.390">
    <property type="entry name" value="Integrase, DNA-binding domain"/>
    <property type="match status" value="1"/>
</dbReference>
<keyword evidence="4" id="KW-0233">DNA recombination</keyword>
<proteinExistence type="inferred from homology"/>
<dbReference type="RefSeq" id="WP_163679440.1">
    <property type="nucleotide sequence ID" value="NZ_JAAIYP010000038.1"/>
</dbReference>
<evidence type="ECO:0000256" key="2">
    <source>
        <dbReference type="ARBA" id="ARBA00022908"/>
    </source>
</evidence>
<dbReference type="Gene3D" id="1.10.443.10">
    <property type="entry name" value="Intergrase catalytic core"/>
    <property type="match status" value="1"/>
</dbReference>
<dbReference type="InterPro" id="IPR002104">
    <property type="entry name" value="Integrase_catalytic"/>
</dbReference>
<dbReference type="SUPFAM" id="SSF56349">
    <property type="entry name" value="DNA breaking-rejoining enzymes"/>
    <property type="match status" value="1"/>
</dbReference>
<dbReference type="InterPro" id="IPR050808">
    <property type="entry name" value="Phage_Integrase"/>
</dbReference>
<dbReference type="Proteomes" id="UP000480684">
    <property type="component" value="Unassembled WGS sequence"/>
</dbReference>
<dbReference type="PROSITE" id="PS51898">
    <property type="entry name" value="TYR_RECOMBINASE"/>
    <property type="match status" value="1"/>
</dbReference>
<gene>
    <name evidence="6" type="ORF">G4223_11355</name>
</gene>
<keyword evidence="3" id="KW-0238">DNA-binding</keyword>
<dbReference type="Pfam" id="PF13356">
    <property type="entry name" value="Arm-DNA-bind_3"/>
    <property type="match status" value="1"/>
</dbReference>
<evidence type="ECO:0000259" key="5">
    <source>
        <dbReference type="PROSITE" id="PS51898"/>
    </source>
</evidence>
<reference evidence="6 7" key="1">
    <citation type="submission" date="2020-02" db="EMBL/GenBank/DDBJ databases">
        <authorList>
            <person name="Dziuba M."/>
            <person name="Kuznetsov B."/>
            <person name="Mardanov A."/>
            <person name="Ravin N."/>
            <person name="Grouzdev D."/>
        </authorList>
    </citation>
    <scope>NUCLEOTIDE SEQUENCE [LARGE SCALE GENOMIC DNA]</scope>
    <source>
        <strain evidence="6 7">SpK</strain>
    </source>
</reference>
<dbReference type="CDD" id="cd00796">
    <property type="entry name" value="INT_Rci_Hp1_C"/>
    <property type="match status" value="1"/>
</dbReference>
<dbReference type="InterPro" id="IPR013762">
    <property type="entry name" value="Integrase-like_cat_sf"/>
</dbReference>
<dbReference type="PANTHER" id="PTHR30629:SF2">
    <property type="entry name" value="PROPHAGE INTEGRASE INTS-RELATED"/>
    <property type="match status" value="1"/>
</dbReference>
<evidence type="ECO:0000313" key="6">
    <source>
        <dbReference type="EMBL" id="NFV80704.1"/>
    </source>
</evidence>
<dbReference type="GO" id="GO:0015074">
    <property type="term" value="P:DNA integration"/>
    <property type="evidence" value="ECO:0007669"/>
    <property type="project" value="UniProtKB-KW"/>
</dbReference>
<sequence>MQGVLGAPLIKSLKPSDKPYEVRDTRLKGLLLRVQPSGAMTYYVEYARGKRISLGRADVITPQDAREQAKGILGDAFKGKDPNGAARQAKEHSFGSFIDEEYSGWAKANVRTHKGTLRRLNQSFADFRKLKLSEITPLLVERWRSDRLKAGTKPSTVNRDLDDLKSSLGKAQQWGFIEVHPIEKVKRTRVDDRATVRFLTEDERTRLYEALDAREERVRAARDRANAWRAEREYPLMLDLRTVAYADHLKPMVLLSLHTGMRYGELANLTWDDLHLDRAILTVHGFKAKSQKTRHIPLNSAALALLENWQKQRTSDSLLVFPSRDGGPFDNVRSSWEEVLKAAKITKFRWHDMRHTFASLLVMKGVDLNTVRELLGHSDYQMTLRYAHLAPEHKAAAVAKLVADPNGDSGNAANS</sequence>
<dbReference type="GO" id="GO:0006310">
    <property type="term" value="P:DNA recombination"/>
    <property type="evidence" value="ECO:0007669"/>
    <property type="project" value="UniProtKB-KW"/>
</dbReference>
<comment type="similarity">
    <text evidence="1">Belongs to the 'phage' integrase family.</text>
</comment>